<protein>
    <submittedName>
        <fullName evidence="1">Glycosyltransferase family 8 protein</fullName>
    </submittedName>
</protein>
<evidence type="ECO:0000313" key="1">
    <source>
        <dbReference type="EMBL" id="KAF2156246.1"/>
    </source>
</evidence>
<dbReference type="InterPro" id="IPR029044">
    <property type="entry name" value="Nucleotide-diphossugar_trans"/>
</dbReference>
<dbReference type="InterPro" id="IPR050587">
    <property type="entry name" value="GNT1/Glycosyltrans_8"/>
</dbReference>
<proteinExistence type="predicted"/>
<evidence type="ECO:0000313" key="2">
    <source>
        <dbReference type="Proteomes" id="UP000799439"/>
    </source>
</evidence>
<keyword evidence="2" id="KW-1185">Reference proteome</keyword>
<comment type="caution">
    <text evidence="1">The sequence shown here is derived from an EMBL/GenBank/DDBJ whole genome shotgun (WGS) entry which is preliminary data.</text>
</comment>
<dbReference type="EMBL" id="ML996082">
    <property type="protein sequence ID" value="KAF2156246.1"/>
    <property type="molecule type" value="Genomic_DNA"/>
</dbReference>
<dbReference type="Gene3D" id="3.90.550.10">
    <property type="entry name" value="Spore Coat Polysaccharide Biosynthesis Protein SpsA, Chain A"/>
    <property type="match status" value="1"/>
</dbReference>
<dbReference type="SUPFAM" id="SSF53448">
    <property type="entry name" value="Nucleotide-diphospho-sugar transferases"/>
    <property type="match status" value="1"/>
</dbReference>
<sequence length="375" mass="42560">MASGWTYAPVGEPASSRKPLFGRARACLASKVFWRTLLAVGIVLLIADLARPANDVLLQYGHGWTPSSAPGSRLHGPPSSNSSSGVDWTQFAYCQYVTTPDYLCNSVMAFESLVNLGAKAERLMMYPEEWTVDESTREGRLLVKARDVYGAHLAPIKVERYLGEMTWAESFTKLLAFNQTSYKRVLSLDSDATILKPMDELFLLPTAPVAMPRAYWLDKHGFLSSQVVLIEPSKQEFDRIREAFQSRKDDDFDMEIVNNLYGDNCMILPHRRYDLISGEFKGKSHTKYLGSDREVWNAKDALAEAKLVHFSDWPLPKPWKPTSRREIEKVQPTCTDLPDGKKDCLDREVWLGIYQDFRNRRERVCGAEFKAVVTS</sequence>
<accession>A0A9P4J7N6</accession>
<dbReference type="OrthoDB" id="2014201at2759"/>
<organism evidence="1 2">
    <name type="scientific">Myriangium duriaei CBS 260.36</name>
    <dbReference type="NCBI Taxonomy" id="1168546"/>
    <lineage>
        <taxon>Eukaryota</taxon>
        <taxon>Fungi</taxon>
        <taxon>Dikarya</taxon>
        <taxon>Ascomycota</taxon>
        <taxon>Pezizomycotina</taxon>
        <taxon>Dothideomycetes</taxon>
        <taxon>Dothideomycetidae</taxon>
        <taxon>Myriangiales</taxon>
        <taxon>Myriangiaceae</taxon>
        <taxon>Myriangium</taxon>
    </lineage>
</organism>
<name>A0A9P4J7N6_9PEZI</name>
<gene>
    <name evidence="1" type="ORF">K461DRAFT_310746</name>
</gene>
<dbReference type="AlphaFoldDB" id="A0A9P4J7N6"/>
<reference evidence="1" key="1">
    <citation type="journal article" date="2020" name="Stud. Mycol.">
        <title>101 Dothideomycetes genomes: a test case for predicting lifestyles and emergence of pathogens.</title>
        <authorList>
            <person name="Haridas S."/>
            <person name="Albert R."/>
            <person name="Binder M."/>
            <person name="Bloem J."/>
            <person name="Labutti K."/>
            <person name="Salamov A."/>
            <person name="Andreopoulos B."/>
            <person name="Baker S."/>
            <person name="Barry K."/>
            <person name="Bills G."/>
            <person name="Bluhm B."/>
            <person name="Cannon C."/>
            <person name="Castanera R."/>
            <person name="Culley D."/>
            <person name="Daum C."/>
            <person name="Ezra D."/>
            <person name="Gonzalez J."/>
            <person name="Henrissat B."/>
            <person name="Kuo A."/>
            <person name="Liang C."/>
            <person name="Lipzen A."/>
            <person name="Lutzoni F."/>
            <person name="Magnuson J."/>
            <person name="Mondo S."/>
            <person name="Nolan M."/>
            <person name="Ohm R."/>
            <person name="Pangilinan J."/>
            <person name="Park H.-J."/>
            <person name="Ramirez L."/>
            <person name="Alfaro M."/>
            <person name="Sun H."/>
            <person name="Tritt A."/>
            <person name="Yoshinaga Y."/>
            <person name="Zwiers L.-H."/>
            <person name="Turgeon B."/>
            <person name="Goodwin S."/>
            <person name="Spatafora J."/>
            <person name="Crous P."/>
            <person name="Grigoriev I."/>
        </authorList>
    </citation>
    <scope>NUCLEOTIDE SEQUENCE</scope>
    <source>
        <strain evidence="1">CBS 260.36</strain>
    </source>
</reference>
<dbReference type="Proteomes" id="UP000799439">
    <property type="component" value="Unassembled WGS sequence"/>
</dbReference>
<dbReference type="PANTHER" id="PTHR11183">
    <property type="entry name" value="GLYCOGENIN SUBFAMILY MEMBER"/>
    <property type="match status" value="1"/>
</dbReference>